<sequence length="70" mass="7405">MHAGSTSAARPRAFPLPPTPANVAGLSKISQLIVGAFAKQGPFATTERASEVVIDLAPRQRLPIVHRFSV</sequence>
<accession>A0A6J4VW24</accession>
<evidence type="ECO:0000313" key="1">
    <source>
        <dbReference type="EMBL" id="CAA9584517.1"/>
    </source>
</evidence>
<reference evidence="1" key="1">
    <citation type="submission" date="2020-02" db="EMBL/GenBank/DDBJ databases">
        <authorList>
            <person name="Meier V. D."/>
        </authorList>
    </citation>
    <scope>NUCLEOTIDE SEQUENCE</scope>
    <source>
        <strain evidence="1">AVDCRST_MAG19</strain>
    </source>
</reference>
<proteinExistence type="predicted"/>
<protein>
    <submittedName>
        <fullName evidence="1">Uncharacterized protein</fullName>
    </submittedName>
</protein>
<name>A0A6J4VW24_9BACT</name>
<dbReference type="EMBL" id="CADCWL010000247">
    <property type="protein sequence ID" value="CAA9584517.1"/>
    <property type="molecule type" value="Genomic_DNA"/>
</dbReference>
<dbReference type="AlphaFoldDB" id="A0A6J4VW24"/>
<organism evidence="1">
    <name type="scientific">uncultured Thermomicrobiales bacterium</name>
    <dbReference type="NCBI Taxonomy" id="1645740"/>
    <lineage>
        <taxon>Bacteria</taxon>
        <taxon>Pseudomonadati</taxon>
        <taxon>Thermomicrobiota</taxon>
        <taxon>Thermomicrobia</taxon>
        <taxon>Thermomicrobiales</taxon>
        <taxon>environmental samples</taxon>
    </lineage>
</organism>
<gene>
    <name evidence="1" type="ORF">AVDCRST_MAG19-4741</name>
</gene>